<dbReference type="SUPFAM" id="SSF57424">
    <property type="entry name" value="LDL receptor-like module"/>
    <property type="match status" value="1"/>
</dbReference>
<evidence type="ECO:0000313" key="12">
    <source>
        <dbReference type="EMBL" id="NWI62596.1"/>
    </source>
</evidence>
<comment type="caution">
    <text evidence="10">Lacks conserved residue(s) required for the propagation of feature annotation.</text>
</comment>
<comment type="subcellular location">
    <subcellularLocation>
        <location evidence="2">Endomembrane system</location>
    </subcellularLocation>
    <subcellularLocation>
        <location evidence="1">Membrane</location>
        <topology evidence="1">Single-pass membrane protein</topology>
    </subcellularLocation>
</comment>
<feature type="transmembrane region" description="Helical" evidence="11">
    <location>
        <begin position="73"/>
        <end position="97"/>
    </location>
</feature>
<evidence type="ECO:0000256" key="7">
    <source>
        <dbReference type="ARBA" id="ARBA00023157"/>
    </source>
</evidence>
<protein>
    <submittedName>
        <fullName evidence="12">RSVR protein</fullName>
    </submittedName>
</protein>
<dbReference type="EMBL" id="WEIS01006829">
    <property type="protein sequence ID" value="NWI62596.1"/>
    <property type="molecule type" value="Genomic_DNA"/>
</dbReference>
<evidence type="ECO:0000256" key="3">
    <source>
        <dbReference type="ARBA" id="ARBA00022692"/>
    </source>
</evidence>
<dbReference type="OrthoDB" id="9990982at2759"/>
<name>A0A851D3R3_TODME</name>
<dbReference type="Gene3D" id="4.10.400.10">
    <property type="entry name" value="Low-density Lipoprotein Receptor"/>
    <property type="match status" value="1"/>
</dbReference>
<keyword evidence="4" id="KW-0677">Repeat</keyword>
<keyword evidence="8" id="KW-0675">Receptor</keyword>
<dbReference type="AlphaFoldDB" id="A0A851D3R3"/>
<keyword evidence="5 11" id="KW-1133">Transmembrane helix</keyword>
<dbReference type="Proteomes" id="UP000660247">
    <property type="component" value="Unassembled WGS sequence"/>
</dbReference>
<keyword evidence="13" id="KW-1185">Reference proteome</keyword>
<feature type="disulfide bond" evidence="10">
    <location>
        <begin position="19"/>
        <end position="34"/>
    </location>
</feature>
<accession>A0A851D3R3</accession>
<gene>
    <name evidence="12" type="primary">Rsvr</name>
    <name evidence="12" type="ORF">TODMEX_R03207</name>
</gene>
<dbReference type="Pfam" id="PF00057">
    <property type="entry name" value="Ldl_recept_a"/>
    <property type="match status" value="1"/>
</dbReference>
<keyword evidence="3 11" id="KW-0812">Transmembrane</keyword>
<evidence type="ECO:0000256" key="11">
    <source>
        <dbReference type="SAM" id="Phobius"/>
    </source>
</evidence>
<dbReference type="FunFam" id="4.10.400.10:FF:000045">
    <property type="entry name" value="Low-density lipoprotein receptor-related protein 2"/>
    <property type="match status" value="1"/>
</dbReference>
<feature type="non-terminal residue" evidence="12">
    <location>
        <position position="125"/>
    </location>
</feature>
<evidence type="ECO:0000256" key="6">
    <source>
        <dbReference type="ARBA" id="ARBA00023136"/>
    </source>
</evidence>
<comment type="caution">
    <text evidence="12">The sequence shown here is derived from an EMBL/GenBank/DDBJ whole genome shotgun (WGS) entry which is preliminary data.</text>
</comment>
<dbReference type="GO" id="GO:0016020">
    <property type="term" value="C:membrane"/>
    <property type="evidence" value="ECO:0007669"/>
    <property type="project" value="UniProtKB-SubCell"/>
</dbReference>
<evidence type="ECO:0000256" key="5">
    <source>
        <dbReference type="ARBA" id="ARBA00022989"/>
    </source>
</evidence>
<evidence type="ECO:0000256" key="2">
    <source>
        <dbReference type="ARBA" id="ARBA00004308"/>
    </source>
</evidence>
<dbReference type="CDD" id="cd00112">
    <property type="entry name" value="LDLa"/>
    <property type="match status" value="1"/>
</dbReference>
<dbReference type="InterPro" id="IPR036055">
    <property type="entry name" value="LDL_receptor-like_sf"/>
</dbReference>
<keyword evidence="9" id="KW-0325">Glycoprotein</keyword>
<evidence type="ECO:0000256" key="1">
    <source>
        <dbReference type="ARBA" id="ARBA00004167"/>
    </source>
</evidence>
<sequence length="125" mass="13110">PRHFRCEPGARCFPLEWRCDGHPDCSDGGDEAGCATATATAADTSPHGLGVTPAGSAGPGKPSTDVQTRCCEWFSAYALSSLALLSILVAVGSVAVWGLSKAKHRPDICSLERASREQLIPEKSQ</sequence>
<feature type="non-terminal residue" evidence="12">
    <location>
        <position position="1"/>
    </location>
</feature>
<reference evidence="12" key="1">
    <citation type="submission" date="2019-10" db="EMBL/GenBank/DDBJ databases">
        <title>Bird 10,000 Genomes (B10K) Project - Family phase.</title>
        <authorList>
            <person name="Zhang G."/>
        </authorList>
    </citation>
    <scope>NUCLEOTIDE SEQUENCE</scope>
    <source>
        <strain evidence="12">B10K-DU-002-69</strain>
        <tissue evidence="12">Muscle</tissue>
    </source>
</reference>
<evidence type="ECO:0000313" key="13">
    <source>
        <dbReference type="Proteomes" id="UP000660247"/>
    </source>
</evidence>
<organism evidence="12 13">
    <name type="scientific">Todus mexicanus</name>
    <name type="common">Puerto Rican tody</name>
    <dbReference type="NCBI Taxonomy" id="135184"/>
    <lineage>
        <taxon>Eukaryota</taxon>
        <taxon>Metazoa</taxon>
        <taxon>Chordata</taxon>
        <taxon>Craniata</taxon>
        <taxon>Vertebrata</taxon>
        <taxon>Euteleostomi</taxon>
        <taxon>Archelosauria</taxon>
        <taxon>Archosauria</taxon>
        <taxon>Dinosauria</taxon>
        <taxon>Saurischia</taxon>
        <taxon>Theropoda</taxon>
        <taxon>Coelurosauria</taxon>
        <taxon>Aves</taxon>
        <taxon>Neognathae</taxon>
        <taxon>Neoaves</taxon>
        <taxon>Telluraves</taxon>
        <taxon>Coraciimorphae</taxon>
        <taxon>Coraciiformes</taxon>
        <taxon>Todidae</taxon>
        <taxon>Todus</taxon>
    </lineage>
</organism>
<keyword evidence="7 10" id="KW-1015">Disulfide bond</keyword>
<dbReference type="InterPro" id="IPR002172">
    <property type="entry name" value="LDrepeatLR_classA_rpt"/>
</dbReference>
<evidence type="ECO:0000256" key="8">
    <source>
        <dbReference type="ARBA" id="ARBA00023170"/>
    </source>
</evidence>
<dbReference type="GO" id="GO:0012505">
    <property type="term" value="C:endomembrane system"/>
    <property type="evidence" value="ECO:0007669"/>
    <property type="project" value="UniProtKB-SubCell"/>
</dbReference>
<dbReference type="PROSITE" id="PS50068">
    <property type="entry name" value="LDLRA_2"/>
    <property type="match status" value="1"/>
</dbReference>
<dbReference type="SMART" id="SM00192">
    <property type="entry name" value="LDLa"/>
    <property type="match status" value="1"/>
</dbReference>
<evidence type="ECO:0000256" key="9">
    <source>
        <dbReference type="ARBA" id="ARBA00023180"/>
    </source>
</evidence>
<keyword evidence="6 11" id="KW-0472">Membrane</keyword>
<evidence type="ECO:0000256" key="10">
    <source>
        <dbReference type="PROSITE-ProRule" id="PRU00124"/>
    </source>
</evidence>
<proteinExistence type="predicted"/>
<evidence type="ECO:0000256" key="4">
    <source>
        <dbReference type="ARBA" id="ARBA00022737"/>
    </source>
</evidence>